<reference evidence="7 8" key="1">
    <citation type="journal article" date="2024" name="Nat. Commun.">
        <title>Phylogenomics reveals the evolutionary origins of lichenization in chlorophyte algae.</title>
        <authorList>
            <person name="Puginier C."/>
            <person name="Libourel C."/>
            <person name="Otte J."/>
            <person name="Skaloud P."/>
            <person name="Haon M."/>
            <person name="Grisel S."/>
            <person name="Petersen M."/>
            <person name="Berrin J.G."/>
            <person name="Delaux P.M."/>
            <person name="Dal Grande F."/>
            <person name="Keller J."/>
        </authorList>
    </citation>
    <scope>NUCLEOTIDE SEQUENCE [LARGE SCALE GENOMIC DNA]</scope>
    <source>
        <strain evidence="7 8">SAG 2043</strain>
    </source>
</reference>
<feature type="region of interest" description="Disordered" evidence="5">
    <location>
        <begin position="479"/>
        <end position="498"/>
    </location>
</feature>
<evidence type="ECO:0000256" key="2">
    <source>
        <dbReference type="ARBA" id="ARBA00022448"/>
    </source>
</evidence>
<dbReference type="GO" id="GO:0000145">
    <property type="term" value="C:exocyst"/>
    <property type="evidence" value="ECO:0007669"/>
    <property type="project" value="UniProtKB-UniRule"/>
</dbReference>
<dbReference type="EMBL" id="JALJOR010000007">
    <property type="protein sequence ID" value="KAK9814628.1"/>
    <property type="molecule type" value="Genomic_DNA"/>
</dbReference>
<dbReference type="Proteomes" id="UP001489004">
    <property type="component" value="Unassembled WGS sequence"/>
</dbReference>
<evidence type="ECO:0000256" key="5">
    <source>
        <dbReference type="SAM" id="MobiDB-lite"/>
    </source>
</evidence>
<feature type="compositionally biased region" description="Polar residues" evidence="5">
    <location>
        <begin position="1"/>
        <end position="13"/>
    </location>
</feature>
<accession>A0AAW1Q2B4</accession>
<dbReference type="InterPro" id="IPR029175">
    <property type="entry name" value="EXOC2/Sec5"/>
</dbReference>
<organism evidence="7 8">
    <name type="scientific">[Myrmecia] bisecta</name>
    <dbReference type="NCBI Taxonomy" id="41462"/>
    <lineage>
        <taxon>Eukaryota</taxon>
        <taxon>Viridiplantae</taxon>
        <taxon>Chlorophyta</taxon>
        <taxon>core chlorophytes</taxon>
        <taxon>Trebouxiophyceae</taxon>
        <taxon>Trebouxiales</taxon>
        <taxon>Trebouxiaceae</taxon>
        <taxon>Myrmecia</taxon>
    </lineage>
</organism>
<protein>
    <recommendedName>
        <fullName evidence="4">Exocyst complex component SEC5</fullName>
    </recommendedName>
</protein>
<dbReference type="Pfam" id="PF15469">
    <property type="entry name" value="Sec5"/>
    <property type="match status" value="1"/>
</dbReference>
<evidence type="ECO:0000256" key="3">
    <source>
        <dbReference type="ARBA" id="ARBA00022483"/>
    </source>
</evidence>
<gene>
    <name evidence="7" type="ORF">WJX72_008970</name>
</gene>
<evidence type="ECO:0000256" key="1">
    <source>
        <dbReference type="ARBA" id="ARBA00010578"/>
    </source>
</evidence>
<comment type="caution">
    <text evidence="7">The sequence shown here is derived from an EMBL/GenBank/DDBJ whole genome shotgun (WGS) entry which is preliminary data.</text>
</comment>
<evidence type="ECO:0000256" key="4">
    <source>
        <dbReference type="RuleBase" id="RU365069"/>
    </source>
</evidence>
<feature type="compositionally biased region" description="Acidic residues" evidence="5">
    <location>
        <begin position="14"/>
        <end position="43"/>
    </location>
</feature>
<dbReference type="InterPro" id="IPR039481">
    <property type="entry name" value="EXOC2/Sec5_N_dom"/>
</dbReference>
<keyword evidence="2 4" id="KW-0813">Transport</keyword>
<evidence type="ECO:0000313" key="7">
    <source>
        <dbReference type="EMBL" id="KAK9814628.1"/>
    </source>
</evidence>
<sequence length="988" mass="107193">MGKSRPAQQPSPSDTEDTELPASDDELEPLDEDLSQPEEDDQESDLHERSETYFEGPAVWEDVDPEELERIAVTVSRNAIPSSENAEVASRLAMQAAALEADNQDPLGLGRIDTRNLLLVRADKGAQQRGARPQMRSGLAGDALARRNFFNRRTTADKADLGGTHKSPAAARNAGNLAHLRNKVLPTNDHFDPEVYLGLVHGETSSQDLKAGRLHLKSELSERTGQLKALVKENFDRFISCKNTIDDIHLRLRKAEGEEGDNIRGDSGASTSDMAECVLEVQEEARHAFGSMLERAAMSERIKSVVSLLKRYESLFRLPTRIRQETERGEYEQVISEYKKARALMADVASMSKEGIWHNLFLEVEKGVEQMTGILTGILRNPHTVPADAVEAVRYLLQLQADGARCAQLVNPVRLWLHTQNDSIHALLDTCSEEHAARLRVIHERGQDQAAAEERWKALQSDNNAQGTVDLDMLLHHKKHGAPSGEATSDAGGTPTSALEPDAAVEQLWLKFVSRLVGVLVRHLPEFWHTPQERLLPLAGISAAAKAAINDGAEDAATMVDCIMDEFRQRIVSALAELSAEGLGKGALQAAVSEIVTGSISLQQAHGPPVIESTCQQVIREACSLCLSQLASERGAAMGKLGELEDWEIVASSHKAGAPVSKMPGVLRDMVSRGMDDVKAIVAEGQRAGVNATAGISAASLRVIFFDSFTVFAVATDKLANAVANEQAAGKDDKDSKVSADAKLLVLLSNCVYMRTQVMLNLALRYSTLLTADGGSDECRELCAECGEDIKQVEGRLVSVFIDSKANVLNDVLEEYFFEDGTDWAAAPAPVALRDAAVELVDALVGVEAEVYLSAPAIRQRVMLELLEHALAAFNHVLVEQLKVVSLGGLLQLLVELHHMETALAGVVKPPVDEMFATARDILLHRIETATQAGSESEEAEQAAAVLDQWAGPGPAGRLEERILAKSKALMGLVLAESKLNVLCFRGA</sequence>
<comment type="similarity">
    <text evidence="1 4">Belongs to the SEC5 family.</text>
</comment>
<dbReference type="GO" id="GO:0006887">
    <property type="term" value="P:exocytosis"/>
    <property type="evidence" value="ECO:0007669"/>
    <property type="project" value="UniProtKB-KW"/>
</dbReference>
<keyword evidence="8" id="KW-1185">Reference proteome</keyword>
<keyword evidence="3 4" id="KW-0268">Exocytosis</keyword>
<keyword evidence="4" id="KW-0653">Protein transport</keyword>
<feature type="domain" description="Exocyst complex component EXOC2/Sec5 N-terminal" evidence="6">
    <location>
        <begin position="179"/>
        <end position="960"/>
    </location>
</feature>
<dbReference type="PANTHER" id="PTHR13043">
    <property type="entry name" value="EXOCYST COMPLEX COMPONENT SEC5"/>
    <property type="match status" value="1"/>
</dbReference>
<dbReference type="PANTHER" id="PTHR13043:SF1">
    <property type="entry name" value="EXOCYST COMPLEX COMPONENT 2"/>
    <property type="match status" value="1"/>
</dbReference>
<proteinExistence type="inferred from homology"/>
<dbReference type="GO" id="GO:0015031">
    <property type="term" value="P:protein transport"/>
    <property type="evidence" value="ECO:0007669"/>
    <property type="project" value="UniProtKB-KW"/>
</dbReference>
<comment type="function">
    <text evidence="4">Component of the exocyst complex involved in the docking of exocytic vesicles with fusion sites on the plasma membrane.</text>
</comment>
<dbReference type="AlphaFoldDB" id="A0AAW1Q2B4"/>
<feature type="region of interest" description="Disordered" evidence="5">
    <location>
        <begin position="1"/>
        <end position="61"/>
    </location>
</feature>
<evidence type="ECO:0000313" key="8">
    <source>
        <dbReference type="Proteomes" id="UP001489004"/>
    </source>
</evidence>
<dbReference type="GO" id="GO:0006893">
    <property type="term" value="P:Golgi to plasma membrane transport"/>
    <property type="evidence" value="ECO:0007669"/>
    <property type="project" value="UniProtKB-UniRule"/>
</dbReference>
<comment type="subunit">
    <text evidence="4">Component of the exocyst complex.</text>
</comment>
<evidence type="ECO:0000259" key="6">
    <source>
        <dbReference type="Pfam" id="PF15469"/>
    </source>
</evidence>
<name>A0AAW1Q2B4_9CHLO</name>